<dbReference type="InterPro" id="IPR011042">
    <property type="entry name" value="6-blade_b-propeller_TolB-like"/>
</dbReference>
<dbReference type="PANTHER" id="PTHR10680">
    <property type="entry name" value="PEPTIDYL-GLYCINE ALPHA-AMIDATING MONOOXYGENASE"/>
    <property type="match status" value="1"/>
</dbReference>
<keyword evidence="1" id="KW-0732">Signal</keyword>
<keyword evidence="2" id="KW-0677">Repeat</keyword>
<reference evidence="5" key="1">
    <citation type="submission" date="2021-02" db="EMBL/GenBank/DDBJ databases">
        <authorList>
            <person name="Nowell W R."/>
        </authorList>
    </citation>
    <scope>NUCLEOTIDE SEQUENCE</scope>
</reference>
<dbReference type="Gene3D" id="2.120.10.30">
    <property type="entry name" value="TolB, C-terminal domain"/>
    <property type="match status" value="3"/>
</dbReference>
<dbReference type="SUPFAM" id="SSF101898">
    <property type="entry name" value="NHL repeat"/>
    <property type="match status" value="1"/>
</dbReference>
<dbReference type="Proteomes" id="UP000663838">
    <property type="component" value="Unassembled WGS sequence"/>
</dbReference>
<dbReference type="EMBL" id="CAJOBS010002203">
    <property type="protein sequence ID" value="CAF4798921.1"/>
    <property type="molecule type" value="Genomic_DNA"/>
</dbReference>
<evidence type="ECO:0000256" key="3">
    <source>
        <dbReference type="ARBA" id="ARBA00023180"/>
    </source>
</evidence>
<dbReference type="AlphaFoldDB" id="A0A821P1D9"/>
<dbReference type="GO" id="GO:0005576">
    <property type="term" value="C:extracellular region"/>
    <property type="evidence" value="ECO:0007669"/>
    <property type="project" value="TreeGrafter"/>
</dbReference>
<dbReference type="CDD" id="cd05819">
    <property type="entry name" value="NHL"/>
    <property type="match status" value="1"/>
</dbReference>
<gene>
    <name evidence="5" type="ORF">TOA249_LOCUS23228</name>
</gene>
<dbReference type="Pfam" id="PF01436">
    <property type="entry name" value="NHL"/>
    <property type="match status" value="2"/>
</dbReference>
<sequence>MLKKLASSTQINMSTKWTQYGFTVAGGNEPGTQLNRLFWPHAIYVDNDDDQTIYIADYENNRVVKWTSNANSGQIVAGKNGYGYRNDQCNQPTDVIVDKKTNSMIICDWGNKRVVRWPCENAENGQTIISNIDCSGLAMDNNGNLYVSDYKKGEVRRWEKEETNGKLVAGGNGRGNHLNQLNGPTYIFVDQDYSVYVSDNNNHRVMKWAKGAKQGIVVAGGQGLGNSLAQLSNPHGVIVDHLDNVYVADFGNNRIMRWSKGSKKGSIIVGGDEQGHQQNQFSGPIGLSFDRENNLYVVDHWNNRIQKFHVDLT</sequence>
<comment type="caution">
    <text evidence="5">The sequence shown here is derived from an EMBL/GenBank/DDBJ whole genome shotgun (WGS) entry which is preliminary data.</text>
</comment>
<dbReference type="PROSITE" id="PS51125">
    <property type="entry name" value="NHL"/>
    <property type="match status" value="1"/>
</dbReference>
<evidence type="ECO:0000256" key="1">
    <source>
        <dbReference type="ARBA" id="ARBA00022729"/>
    </source>
</evidence>
<organism evidence="5 6">
    <name type="scientific">Rotaria socialis</name>
    <dbReference type="NCBI Taxonomy" id="392032"/>
    <lineage>
        <taxon>Eukaryota</taxon>
        <taxon>Metazoa</taxon>
        <taxon>Spiralia</taxon>
        <taxon>Gnathifera</taxon>
        <taxon>Rotifera</taxon>
        <taxon>Eurotatoria</taxon>
        <taxon>Bdelloidea</taxon>
        <taxon>Philodinida</taxon>
        <taxon>Philodinidae</taxon>
        <taxon>Rotaria</taxon>
    </lineage>
</organism>
<accession>A0A821P1D9</accession>
<dbReference type="InterPro" id="IPR001258">
    <property type="entry name" value="NHL_repeat"/>
</dbReference>
<proteinExistence type="predicted"/>
<feature type="repeat" description="NHL" evidence="4">
    <location>
        <begin position="275"/>
        <end position="311"/>
    </location>
</feature>
<evidence type="ECO:0000256" key="2">
    <source>
        <dbReference type="ARBA" id="ARBA00022737"/>
    </source>
</evidence>
<dbReference type="PANTHER" id="PTHR10680:SF28">
    <property type="entry name" value="SMP-30_GLUCONOLACTONASE_LRE-LIKE REGION DOMAIN-CONTAINING PROTEIN"/>
    <property type="match status" value="1"/>
</dbReference>
<evidence type="ECO:0000313" key="5">
    <source>
        <dbReference type="EMBL" id="CAF4798921.1"/>
    </source>
</evidence>
<evidence type="ECO:0000313" key="6">
    <source>
        <dbReference type="Proteomes" id="UP000663838"/>
    </source>
</evidence>
<keyword evidence="3" id="KW-0325">Glycoprotein</keyword>
<name>A0A821P1D9_9BILA</name>
<evidence type="ECO:0000256" key="4">
    <source>
        <dbReference type="PROSITE-ProRule" id="PRU00504"/>
    </source>
</evidence>
<protein>
    <submittedName>
        <fullName evidence="5">Uncharacterized protein</fullName>
    </submittedName>
</protein>